<dbReference type="Proteomes" id="UP001162131">
    <property type="component" value="Unassembled WGS sequence"/>
</dbReference>
<name>A0AAU9JXP1_9CILI</name>
<accession>A0AAU9JXP1</accession>
<organism evidence="1 2">
    <name type="scientific">Blepharisma stoltei</name>
    <dbReference type="NCBI Taxonomy" id="1481888"/>
    <lineage>
        <taxon>Eukaryota</taxon>
        <taxon>Sar</taxon>
        <taxon>Alveolata</taxon>
        <taxon>Ciliophora</taxon>
        <taxon>Postciliodesmatophora</taxon>
        <taxon>Heterotrichea</taxon>
        <taxon>Heterotrichida</taxon>
        <taxon>Blepharismidae</taxon>
        <taxon>Blepharisma</taxon>
    </lineage>
</organism>
<protein>
    <submittedName>
        <fullName evidence="1">Uncharacterized protein</fullName>
    </submittedName>
</protein>
<keyword evidence="2" id="KW-1185">Reference proteome</keyword>
<comment type="caution">
    <text evidence="1">The sequence shown here is derived from an EMBL/GenBank/DDBJ whole genome shotgun (WGS) entry which is preliminary data.</text>
</comment>
<dbReference type="EMBL" id="CAJZBQ010000048">
    <property type="protein sequence ID" value="CAG9329659.1"/>
    <property type="molecule type" value="Genomic_DNA"/>
</dbReference>
<dbReference type="AlphaFoldDB" id="A0AAU9JXP1"/>
<evidence type="ECO:0000313" key="1">
    <source>
        <dbReference type="EMBL" id="CAG9329659.1"/>
    </source>
</evidence>
<reference evidence="1" key="1">
    <citation type="submission" date="2021-09" db="EMBL/GenBank/DDBJ databases">
        <authorList>
            <consortium name="AG Swart"/>
            <person name="Singh M."/>
            <person name="Singh A."/>
            <person name="Seah K."/>
            <person name="Emmerich C."/>
        </authorList>
    </citation>
    <scope>NUCLEOTIDE SEQUENCE</scope>
    <source>
        <strain evidence="1">ATCC30299</strain>
    </source>
</reference>
<gene>
    <name evidence="1" type="ORF">BSTOLATCC_MIC49282</name>
</gene>
<sequence length="260" mass="29671">MRKNLSQTEIQGNFKGERTCERLLSVLDSICNNFASPYFTSSLEFSPVLSKSKFINLELSSIGYKSNKNLSSYGSFENFPKDKPSKPNQQLLMQSRIKPFQGHHSSLKKLGNNITDSYRDNGELPLCSEFFVQGLRPKTSPKINRIKQGKFYRDFGKSVNKTYSIPQGKLEIEGKQEKSLTKSVSGNIRIKRIIETPNKIIRKRLSDSKINKSITCDLDSPNELKIETPIIKLKAKNNLISKEKVKNSQKMFSPNDIEPW</sequence>
<evidence type="ECO:0000313" key="2">
    <source>
        <dbReference type="Proteomes" id="UP001162131"/>
    </source>
</evidence>
<proteinExistence type="predicted"/>